<dbReference type="EMBL" id="WITC01000036">
    <property type="protein sequence ID" value="MQX14829.1"/>
    <property type="molecule type" value="Genomic_DNA"/>
</dbReference>
<protein>
    <submittedName>
        <fullName evidence="2">Uncharacterized protein</fullName>
    </submittedName>
</protein>
<evidence type="ECO:0000313" key="3">
    <source>
        <dbReference type="Proteomes" id="UP000439983"/>
    </source>
</evidence>
<dbReference type="AlphaFoldDB" id="A0A6N7LC89"/>
<accession>A0A6N7LC89</accession>
<feature type="signal peptide" evidence="1">
    <location>
        <begin position="1"/>
        <end position="24"/>
    </location>
</feature>
<keyword evidence="3" id="KW-1185">Reference proteome</keyword>
<keyword evidence="1" id="KW-0732">Signal</keyword>
<dbReference type="OrthoDB" id="8277777at2"/>
<feature type="chain" id="PRO_5026815020" evidence="1">
    <location>
        <begin position="25"/>
        <end position="116"/>
    </location>
</feature>
<proteinExistence type="predicted"/>
<gene>
    <name evidence="2" type="ORF">GHK62_08685</name>
</gene>
<reference evidence="2 3" key="1">
    <citation type="journal article" date="2013" name="Genome Biol.">
        <title>Comparative genomics of the core and accessory genomes of 48 Sinorhizobium strains comprising five genospecies.</title>
        <authorList>
            <person name="Sugawara M."/>
            <person name="Epstein B."/>
            <person name="Badgley B.D."/>
            <person name="Unno T."/>
            <person name="Xu L."/>
            <person name="Reese J."/>
            <person name="Gyaneshwar P."/>
            <person name="Denny R."/>
            <person name="Mudge J."/>
            <person name="Bharti A.K."/>
            <person name="Farmer A.D."/>
            <person name="May G.D."/>
            <person name="Woodward J.E."/>
            <person name="Medigue C."/>
            <person name="Vallenet D."/>
            <person name="Lajus A."/>
            <person name="Rouy Z."/>
            <person name="Martinez-Vaz B."/>
            <person name="Tiffin P."/>
            <person name="Young N.D."/>
            <person name="Sadowsky M.J."/>
        </authorList>
    </citation>
    <scope>NUCLEOTIDE SEQUENCE [LARGE SCALE GENOMIC DNA]</scope>
    <source>
        <strain evidence="2 3">USDA4894</strain>
    </source>
</reference>
<dbReference type="Proteomes" id="UP000439983">
    <property type="component" value="Unassembled WGS sequence"/>
</dbReference>
<name>A0A6N7LC89_SINTE</name>
<comment type="caution">
    <text evidence="2">The sequence shown here is derived from an EMBL/GenBank/DDBJ whole genome shotgun (WGS) entry which is preliminary data.</text>
</comment>
<evidence type="ECO:0000256" key="1">
    <source>
        <dbReference type="SAM" id="SignalP"/>
    </source>
</evidence>
<dbReference type="RefSeq" id="WP_153438140.1">
    <property type="nucleotide sequence ID" value="NZ_CP121659.1"/>
</dbReference>
<sequence>MNRIATFSVIAALSAFSFGGMAYAQGATMNWPKEIEATVRSYSGDKVNVVLVSTLSEQDQTRMWVENATPDQRAALLAAVEANKPLLEKLKAQNIEIDNIGGAEQAADGGLTIYVR</sequence>
<evidence type="ECO:0000313" key="2">
    <source>
        <dbReference type="EMBL" id="MQX14829.1"/>
    </source>
</evidence>
<organism evidence="2 3">
    <name type="scientific">Sinorhizobium terangae</name>
    <dbReference type="NCBI Taxonomy" id="110322"/>
    <lineage>
        <taxon>Bacteria</taxon>
        <taxon>Pseudomonadati</taxon>
        <taxon>Pseudomonadota</taxon>
        <taxon>Alphaproteobacteria</taxon>
        <taxon>Hyphomicrobiales</taxon>
        <taxon>Rhizobiaceae</taxon>
        <taxon>Sinorhizobium/Ensifer group</taxon>
        <taxon>Sinorhizobium</taxon>
    </lineage>
</organism>